<dbReference type="GO" id="GO:0009306">
    <property type="term" value="P:protein secretion"/>
    <property type="evidence" value="ECO:0007669"/>
    <property type="project" value="InterPro"/>
</dbReference>
<dbReference type="InterPro" id="IPR050739">
    <property type="entry name" value="MFP"/>
</dbReference>
<evidence type="ECO:0000256" key="1">
    <source>
        <dbReference type="ARBA" id="ARBA00004167"/>
    </source>
</evidence>
<protein>
    <submittedName>
        <fullName evidence="8">HlyD family efflux transporter periplasmic adaptor subunit</fullName>
    </submittedName>
</protein>
<evidence type="ECO:0000313" key="9">
    <source>
        <dbReference type="Proteomes" id="UP000473571"/>
    </source>
</evidence>
<evidence type="ECO:0000256" key="4">
    <source>
        <dbReference type="ARBA" id="ARBA00022692"/>
    </source>
</evidence>
<organism evidence="8 9">
    <name type="scientific">Burkholderia territorii</name>
    <dbReference type="NCBI Taxonomy" id="1503055"/>
    <lineage>
        <taxon>Bacteria</taxon>
        <taxon>Pseudomonadati</taxon>
        <taxon>Pseudomonadota</taxon>
        <taxon>Betaproteobacteria</taxon>
        <taxon>Burkholderiales</taxon>
        <taxon>Burkholderiaceae</taxon>
        <taxon>Burkholderia</taxon>
        <taxon>Burkholderia cepacia complex</taxon>
    </lineage>
</organism>
<dbReference type="PRINTS" id="PR01490">
    <property type="entry name" value="RTXTOXIND"/>
</dbReference>
<dbReference type="InterPro" id="IPR006144">
    <property type="entry name" value="Secretion_HlyD_CS"/>
</dbReference>
<dbReference type="AlphaFoldDB" id="A0A6L3NLM7"/>
<dbReference type="InterPro" id="IPR058982">
    <property type="entry name" value="Beta-barrel_AprE"/>
</dbReference>
<evidence type="ECO:0000256" key="5">
    <source>
        <dbReference type="ARBA" id="ARBA00022989"/>
    </source>
</evidence>
<dbReference type="EMBL" id="VZOL01000034">
    <property type="protein sequence ID" value="KAB0685193.1"/>
    <property type="molecule type" value="Genomic_DNA"/>
</dbReference>
<dbReference type="Gene3D" id="1.10.287.470">
    <property type="entry name" value="Helix hairpin bin"/>
    <property type="match status" value="1"/>
</dbReference>
<dbReference type="Gene3D" id="2.40.50.100">
    <property type="match status" value="1"/>
</dbReference>
<keyword evidence="3" id="KW-0813">Transport</keyword>
<keyword evidence="5" id="KW-1133">Transmembrane helix</keyword>
<evidence type="ECO:0000256" key="2">
    <source>
        <dbReference type="ARBA" id="ARBA00009477"/>
    </source>
</evidence>
<dbReference type="Gene3D" id="2.40.30.170">
    <property type="match status" value="1"/>
</dbReference>
<accession>A0A6L3NLM7</accession>
<evidence type="ECO:0000256" key="3">
    <source>
        <dbReference type="ARBA" id="ARBA00022448"/>
    </source>
</evidence>
<keyword evidence="4" id="KW-0812">Transmembrane</keyword>
<comment type="similarity">
    <text evidence="2">Belongs to the membrane fusion protein (MFP) (TC 8.A.1) family.</text>
</comment>
<evidence type="ECO:0000259" key="7">
    <source>
        <dbReference type="Pfam" id="PF26002"/>
    </source>
</evidence>
<reference evidence="8 9" key="1">
    <citation type="submission" date="2019-09" db="EMBL/GenBank/DDBJ databases">
        <title>Draft genome sequences of 48 bacterial type strains from the CCUG.</title>
        <authorList>
            <person name="Tunovic T."/>
            <person name="Pineiro-Iglesias B."/>
            <person name="Unosson C."/>
            <person name="Inganas E."/>
            <person name="Ohlen M."/>
            <person name="Cardew S."/>
            <person name="Jensie-Markopoulos S."/>
            <person name="Salva-Serra F."/>
            <person name="Jaen-Luchoro D."/>
            <person name="Karlsson R."/>
            <person name="Svensson-Stadler L."/>
            <person name="Chun J."/>
            <person name="Moore E."/>
        </authorList>
    </citation>
    <scope>NUCLEOTIDE SEQUENCE [LARGE SCALE GENOMIC DNA]</scope>
    <source>
        <strain evidence="8 9">CCUG 65687</strain>
    </source>
</reference>
<keyword evidence="6" id="KW-0472">Membrane</keyword>
<dbReference type="PANTHER" id="PTHR30386">
    <property type="entry name" value="MEMBRANE FUSION SUBUNIT OF EMRAB-TOLC MULTIDRUG EFFLUX PUMP"/>
    <property type="match status" value="1"/>
</dbReference>
<comment type="caution">
    <text evidence="8">The sequence shown here is derived from an EMBL/GenBank/DDBJ whole genome shotgun (WGS) entry which is preliminary data.</text>
</comment>
<feature type="domain" description="AprE-like beta-barrel" evidence="7">
    <location>
        <begin position="317"/>
        <end position="410"/>
    </location>
</feature>
<dbReference type="GO" id="GO:0016020">
    <property type="term" value="C:membrane"/>
    <property type="evidence" value="ECO:0007669"/>
    <property type="project" value="UniProtKB-SubCell"/>
</dbReference>
<dbReference type="PROSITE" id="PS00543">
    <property type="entry name" value="HLYD_FAMILY"/>
    <property type="match status" value="1"/>
</dbReference>
<dbReference type="Pfam" id="PF26002">
    <property type="entry name" value="Beta-barrel_AprE"/>
    <property type="match status" value="1"/>
</dbReference>
<comment type="subcellular location">
    <subcellularLocation>
        <location evidence="1">Membrane</location>
        <topology evidence="1">Single-pass membrane protein</topology>
    </subcellularLocation>
</comment>
<dbReference type="PANTHER" id="PTHR30386:SF28">
    <property type="entry name" value="EXPORTED PROTEIN"/>
    <property type="match status" value="1"/>
</dbReference>
<name>A0A6L3NLM7_9BURK</name>
<proteinExistence type="inferred from homology"/>
<dbReference type="SUPFAM" id="SSF111369">
    <property type="entry name" value="HlyD-like secretion proteins"/>
    <property type="match status" value="1"/>
</dbReference>
<dbReference type="Proteomes" id="UP000473571">
    <property type="component" value="Unassembled WGS sequence"/>
</dbReference>
<gene>
    <name evidence="8" type="ORF">F7R13_05520</name>
</gene>
<sequence>MAINVDTDISSPPAETSPRPLFRETALEFRQRALPGTVLLSQEVPRWVLTIASLAFALVICAFLAFGNYTRRVRVGGQVQLTQKVAHVYASVDGTVVRRLVSEGQLVDKGTPLYVVDSDRRSAAIGQTQEAITASLKERRSEVFSEKSRRSRILVEERQALDDKVRDLQAELRQMRAQADALRELVGANEQNLSRYKQLAAQGYFPLAQLQQKIQENLDVKARLAGVERDMAATLSGLQQSQSAQRNFPLQAQNELSGYDQKLADLDAQLADNEGRREIVVYSQIRGRVTAALYDPGQSVTSTTLLVSVVPYDAQCVVDLYVPSRAAGLISIGSAVLLRYEAFPYEKFGQYGGRVIEIAHTALPPTLLQQDSSSRETLYRVRTQLDEQTVKAYGRSVNLEDGMKVDADILLETRKIYEWVLEPLYAISGRYGGAVR</sequence>
<evidence type="ECO:0000256" key="6">
    <source>
        <dbReference type="ARBA" id="ARBA00023136"/>
    </source>
</evidence>
<evidence type="ECO:0000313" key="8">
    <source>
        <dbReference type="EMBL" id="KAB0685193.1"/>
    </source>
</evidence>